<dbReference type="GO" id="GO:0005886">
    <property type="term" value="C:plasma membrane"/>
    <property type="evidence" value="ECO:0007669"/>
    <property type="project" value="InterPro"/>
</dbReference>
<dbReference type="PANTHER" id="PTHR33929">
    <property type="entry name" value="MEMBRANE-ASSOCIATED KINASE REGULATOR 2-RELATED"/>
    <property type="match status" value="1"/>
</dbReference>
<name>A0A9D4AD49_9ROSI</name>
<evidence type="ECO:0000313" key="2">
    <source>
        <dbReference type="EMBL" id="KAH1107593.1"/>
    </source>
</evidence>
<feature type="region of interest" description="Disordered" evidence="1">
    <location>
        <begin position="276"/>
        <end position="304"/>
    </location>
</feature>
<dbReference type="Proteomes" id="UP000828251">
    <property type="component" value="Unassembled WGS sequence"/>
</dbReference>
<protein>
    <recommendedName>
        <fullName evidence="4">Membrane-associated kinase regulator 5</fullName>
    </recommendedName>
</protein>
<reference evidence="2 3" key="1">
    <citation type="journal article" date="2021" name="Plant Biotechnol. J.">
        <title>Multi-omics assisted identification of the key and species-specific regulatory components of drought-tolerant mechanisms in Gossypium stocksii.</title>
        <authorList>
            <person name="Yu D."/>
            <person name="Ke L."/>
            <person name="Zhang D."/>
            <person name="Wu Y."/>
            <person name="Sun Y."/>
            <person name="Mei J."/>
            <person name="Sun J."/>
            <person name="Sun Y."/>
        </authorList>
    </citation>
    <scope>NUCLEOTIDE SEQUENCE [LARGE SCALE GENOMIC DNA]</scope>
    <source>
        <strain evidence="3">cv. E1</strain>
        <tissue evidence="2">Leaf</tissue>
    </source>
</reference>
<gene>
    <name evidence="2" type="ORF">J1N35_011361</name>
</gene>
<evidence type="ECO:0008006" key="4">
    <source>
        <dbReference type="Google" id="ProtNLM"/>
    </source>
</evidence>
<dbReference type="InterPro" id="IPR039619">
    <property type="entry name" value="MAKR2/5"/>
</dbReference>
<feature type="compositionally biased region" description="Low complexity" evidence="1">
    <location>
        <begin position="276"/>
        <end position="296"/>
    </location>
</feature>
<sequence>MFHMEALKFLRFWKPSCGAMKENQTQRCCGSIDIPHHELDEEDDSFIDLELPLHHFNHLHLRTPHKTLDSKHDSAKNDDFPLLPMQNDHFSKRKILPIDPTSKPQSPLHLLKSAPKFRAFTLNKSKSMANTSNTCTPQGKELIDISMETPKHEERSSSKDLIQKYLNIIKYVKVSKNSIPSDKAKVLLSPSGELSKVASPATVYPMKGKQGSVSTGVCKQLVKSRSASYAASPINRKDDSLLLRHDAIESAILHCKKSFNSSSAESSWLSRCTSDSSKYKLSNASSSTDSSLSSTNYKQLLSPE</sequence>
<dbReference type="EMBL" id="JAIQCV010000004">
    <property type="protein sequence ID" value="KAH1107593.1"/>
    <property type="molecule type" value="Genomic_DNA"/>
</dbReference>
<dbReference type="OrthoDB" id="689803at2759"/>
<evidence type="ECO:0000256" key="1">
    <source>
        <dbReference type="SAM" id="MobiDB-lite"/>
    </source>
</evidence>
<comment type="caution">
    <text evidence="2">The sequence shown here is derived from an EMBL/GenBank/DDBJ whole genome shotgun (WGS) entry which is preliminary data.</text>
</comment>
<dbReference type="AlphaFoldDB" id="A0A9D4AD49"/>
<dbReference type="PANTHER" id="PTHR33929:SF4">
    <property type="entry name" value="MEMBRANE-ASSOCIATED KINASE REGULATOR 5"/>
    <property type="match status" value="1"/>
</dbReference>
<evidence type="ECO:0000313" key="3">
    <source>
        <dbReference type="Proteomes" id="UP000828251"/>
    </source>
</evidence>
<organism evidence="2 3">
    <name type="scientific">Gossypium stocksii</name>
    <dbReference type="NCBI Taxonomy" id="47602"/>
    <lineage>
        <taxon>Eukaryota</taxon>
        <taxon>Viridiplantae</taxon>
        <taxon>Streptophyta</taxon>
        <taxon>Embryophyta</taxon>
        <taxon>Tracheophyta</taxon>
        <taxon>Spermatophyta</taxon>
        <taxon>Magnoliopsida</taxon>
        <taxon>eudicotyledons</taxon>
        <taxon>Gunneridae</taxon>
        <taxon>Pentapetalae</taxon>
        <taxon>rosids</taxon>
        <taxon>malvids</taxon>
        <taxon>Malvales</taxon>
        <taxon>Malvaceae</taxon>
        <taxon>Malvoideae</taxon>
        <taxon>Gossypium</taxon>
    </lineage>
</organism>
<proteinExistence type="predicted"/>
<accession>A0A9D4AD49</accession>
<keyword evidence="3" id="KW-1185">Reference proteome</keyword>